<dbReference type="InterPro" id="IPR013845">
    <property type="entry name" value="Ribosomal_eS4_central_region"/>
</dbReference>
<accession>A0A6P5ABD3</accession>
<dbReference type="Pfam" id="PF00900">
    <property type="entry name" value="Ribosomal_S4e"/>
    <property type="match status" value="1"/>
</dbReference>
<dbReference type="Pfam" id="PF16121">
    <property type="entry name" value="40S_S4_C"/>
    <property type="match status" value="1"/>
</dbReference>
<feature type="domain" description="Small ribosomal subunit protein eS4 C-terminal" evidence="10">
    <location>
        <begin position="212"/>
        <end position="257"/>
    </location>
</feature>
<dbReference type="InterPro" id="IPR005824">
    <property type="entry name" value="KOW"/>
</dbReference>
<evidence type="ECO:0000256" key="4">
    <source>
        <dbReference type="ARBA" id="ARBA00022980"/>
    </source>
</evidence>
<evidence type="ECO:0000259" key="8">
    <source>
        <dbReference type="Pfam" id="PF00900"/>
    </source>
</evidence>
<evidence type="ECO:0000256" key="3">
    <source>
        <dbReference type="ARBA" id="ARBA00022884"/>
    </source>
</evidence>
<organism evidence="11 12">
    <name type="scientific">Branchiostoma belcheri</name>
    <name type="common">Amphioxus</name>
    <dbReference type="NCBI Taxonomy" id="7741"/>
    <lineage>
        <taxon>Eukaryota</taxon>
        <taxon>Metazoa</taxon>
        <taxon>Chordata</taxon>
        <taxon>Cephalochordata</taxon>
        <taxon>Leptocardii</taxon>
        <taxon>Amphioxiformes</taxon>
        <taxon>Branchiostomatidae</taxon>
        <taxon>Branchiostoma</taxon>
    </lineage>
</organism>
<evidence type="ECO:0000259" key="7">
    <source>
        <dbReference type="Pfam" id="PF00467"/>
    </source>
</evidence>
<dbReference type="FunFam" id="2.30.30.30:FF:000005">
    <property type="entry name" value="40S ribosomal protein S4"/>
    <property type="match status" value="1"/>
</dbReference>
<evidence type="ECO:0000313" key="12">
    <source>
        <dbReference type="RefSeq" id="XP_019646943.1"/>
    </source>
</evidence>
<evidence type="ECO:0000259" key="10">
    <source>
        <dbReference type="Pfam" id="PF16121"/>
    </source>
</evidence>
<dbReference type="KEGG" id="bbel:109487398"/>
<dbReference type="HAMAP" id="MF_00485">
    <property type="entry name" value="Ribosomal_eS4"/>
    <property type="match status" value="1"/>
</dbReference>
<dbReference type="GO" id="GO:0019843">
    <property type="term" value="F:rRNA binding"/>
    <property type="evidence" value="ECO:0007669"/>
    <property type="project" value="UniProtKB-UniRule"/>
</dbReference>
<evidence type="ECO:0000256" key="1">
    <source>
        <dbReference type="ARBA" id="ARBA00007500"/>
    </source>
</evidence>
<dbReference type="FunFam" id="2.40.50.740:FF:000001">
    <property type="entry name" value="40S ribosomal protein S4"/>
    <property type="match status" value="1"/>
</dbReference>
<dbReference type="Pfam" id="PF00467">
    <property type="entry name" value="KOW"/>
    <property type="match status" value="1"/>
</dbReference>
<dbReference type="GO" id="GO:0022627">
    <property type="term" value="C:cytosolic small ribosomal subunit"/>
    <property type="evidence" value="ECO:0007669"/>
    <property type="project" value="TreeGrafter"/>
</dbReference>
<dbReference type="Gene3D" id="3.10.290.10">
    <property type="entry name" value="RNA-binding S4 domain"/>
    <property type="match status" value="1"/>
</dbReference>
<dbReference type="Proteomes" id="UP000515135">
    <property type="component" value="Unplaced"/>
</dbReference>
<evidence type="ECO:0000313" key="11">
    <source>
        <dbReference type="Proteomes" id="UP000515135"/>
    </source>
</evidence>
<proteinExistence type="inferred from homology"/>
<dbReference type="PANTHER" id="PTHR11581">
    <property type="entry name" value="30S/40S RIBOSOMAL PROTEIN S4"/>
    <property type="match status" value="1"/>
</dbReference>
<feature type="domain" description="Small ribosomal subunit protein eS4 central region" evidence="8">
    <location>
        <begin position="95"/>
        <end position="169"/>
    </location>
</feature>
<dbReference type="InterPro" id="IPR013843">
    <property type="entry name" value="Ribosomal_eS4_N"/>
</dbReference>
<evidence type="ECO:0000256" key="6">
    <source>
        <dbReference type="PIRNR" id="PIRNR002116"/>
    </source>
</evidence>
<dbReference type="InterPro" id="IPR036986">
    <property type="entry name" value="S4_RNA-bd_sf"/>
</dbReference>
<dbReference type="Gene3D" id="2.40.50.740">
    <property type="match status" value="1"/>
</dbReference>
<keyword evidence="5 6" id="KW-0687">Ribonucleoprotein</keyword>
<dbReference type="FunFam" id="3.10.290.10:FF:000051">
    <property type="entry name" value="40S ribosomal protein S4, X isoform"/>
    <property type="match status" value="1"/>
</dbReference>
<dbReference type="PANTHER" id="PTHR11581:SF0">
    <property type="entry name" value="SMALL RIBOSOMAL SUBUNIT PROTEIN ES4"/>
    <property type="match status" value="1"/>
</dbReference>
<reference evidence="12" key="1">
    <citation type="submission" date="2025-08" db="UniProtKB">
        <authorList>
            <consortium name="RefSeq"/>
        </authorList>
    </citation>
    <scope>IDENTIFICATION</scope>
    <source>
        <tissue evidence="12">Gonad</tissue>
    </source>
</reference>
<dbReference type="PROSITE" id="PS00528">
    <property type="entry name" value="RIBOSOMAL_S4E"/>
    <property type="match status" value="1"/>
</dbReference>
<feature type="domain" description="KOW" evidence="7">
    <location>
        <begin position="178"/>
        <end position="211"/>
    </location>
</feature>
<keyword evidence="3 6" id="KW-0694">RNA-binding</keyword>
<dbReference type="Gene3D" id="2.30.30.30">
    <property type="match status" value="1"/>
</dbReference>
<dbReference type="GO" id="GO:0006412">
    <property type="term" value="P:translation"/>
    <property type="evidence" value="ECO:0007669"/>
    <property type="project" value="InterPro"/>
</dbReference>
<keyword evidence="2 6" id="KW-0699">rRNA-binding</keyword>
<comment type="similarity">
    <text evidence="1 6">Belongs to the eukaryotic ribosomal protein eS4 family.</text>
</comment>
<dbReference type="InterPro" id="IPR038237">
    <property type="entry name" value="Ribosomal_eS4_central_sf"/>
</dbReference>
<name>A0A6P5ABD3_BRABE</name>
<dbReference type="AlphaFoldDB" id="A0A6P5ABD3"/>
<evidence type="ECO:0000259" key="9">
    <source>
        <dbReference type="Pfam" id="PF08071"/>
    </source>
</evidence>
<feature type="domain" description="Small ribosomal subunit protein eS4 N-terminal" evidence="9">
    <location>
        <begin position="3"/>
        <end position="39"/>
    </location>
</feature>
<dbReference type="Pfam" id="PF08071">
    <property type="entry name" value="RS4NT"/>
    <property type="match status" value="1"/>
</dbReference>
<dbReference type="RefSeq" id="XP_019646943.1">
    <property type="nucleotide sequence ID" value="XM_019791384.1"/>
</dbReference>
<dbReference type="InterPro" id="IPR014722">
    <property type="entry name" value="Rib_uL2_dom2"/>
</dbReference>
<evidence type="ECO:0000256" key="5">
    <source>
        <dbReference type="ARBA" id="ARBA00023274"/>
    </source>
</evidence>
<dbReference type="PIRSF" id="PIRSF002116">
    <property type="entry name" value="Ribosomal_S4"/>
    <property type="match status" value="1"/>
</dbReference>
<dbReference type="InterPro" id="IPR032277">
    <property type="entry name" value="Ribosomal_eS4_C"/>
</dbReference>
<dbReference type="OrthoDB" id="1109245at2759"/>
<dbReference type="InterPro" id="IPR018199">
    <property type="entry name" value="Ribosomal_eS4_N_CS"/>
</dbReference>
<dbReference type="InterPro" id="IPR000876">
    <property type="entry name" value="Ribosomal_eS4"/>
</dbReference>
<gene>
    <name evidence="12" type="primary">LOC109487398</name>
</gene>
<sequence>MARGPKKHLKRLAAPKHWMLDKLSGKFAPRPSCGPHKLRECLPLCLFLRNRLKYALTYDEVKRILMQRLIKVDGKVRTDRCYPSGFMDVITIEKTAENFRLIYDVKGRFTIHRITPEEAKYKLCKVRKVMTGPKGIPCLVTHDARTIRYPDPKIQVNDSVQVDISTGKITDSIKFDTGNVCMVTGGRNLGRVGLVTNRERHPGSFDIVHVKDSAGHTFATRLSNIFIIGRGNKPWVSLPKGKGIHLSIAEERDRRLALKAATAV</sequence>
<dbReference type="GeneID" id="109487398"/>
<dbReference type="GO" id="GO:0003735">
    <property type="term" value="F:structural constituent of ribosome"/>
    <property type="evidence" value="ECO:0007669"/>
    <property type="project" value="UniProtKB-UniRule"/>
</dbReference>
<keyword evidence="11" id="KW-1185">Reference proteome</keyword>
<keyword evidence="4 6" id="KW-0689">Ribosomal protein</keyword>
<evidence type="ECO:0000256" key="2">
    <source>
        <dbReference type="ARBA" id="ARBA00022730"/>
    </source>
</evidence>
<dbReference type="InterPro" id="IPR041982">
    <property type="entry name" value="Ribosomal_eS4_KOW"/>
</dbReference>
<dbReference type="CDD" id="cd06087">
    <property type="entry name" value="KOW_RPS4"/>
    <property type="match status" value="1"/>
</dbReference>
<protein>
    <recommendedName>
        <fullName evidence="6">40S ribosomal protein S4</fullName>
    </recommendedName>
</protein>